<protein>
    <submittedName>
        <fullName evidence="2">Uncharacterized protein</fullName>
    </submittedName>
</protein>
<dbReference type="RefSeq" id="WP_149599128.1">
    <property type="nucleotide sequence ID" value="NZ_VTUU01000002.1"/>
</dbReference>
<feature type="transmembrane region" description="Helical" evidence="1">
    <location>
        <begin position="403"/>
        <end position="423"/>
    </location>
</feature>
<feature type="transmembrane region" description="Helical" evidence="1">
    <location>
        <begin position="234"/>
        <end position="248"/>
    </location>
</feature>
<keyword evidence="1" id="KW-0812">Transmembrane</keyword>
<dbReference type="EMBL" id="VTUU01000002">
    <property type="protein sequence ID" value="KAA1174706.1"/>
    <property type="molecule type" value="Genomic_DNA"/>
</dbReference>
<sequence length="430" mass="49271">MKLVFPNFDHAALKLFYFVSLVLFRLSLDFTYLFVIAPVYSFMGFGVEFDVGTYLLSWAGFLIFYPFLPVVLERLSDVILLLAYLTFLTPLSSFYGMTDVSAFPFFVSTLSFFTFLVLTRKPVLNVVPQVVYLREGRSIVKLVSLLLLAFLVSWYFASGAVRYINFDFSKVYEFRELSAEVANVGFLAYLNSWIYQVVSIFLLAVCLWERKYFFVACLFLVQIFFFGVTGHKSLLFYPFLVLGVWFYFKRTSSALWLPTLLLGLVFTATATYFLIDNIWPVSLFVRRALFIPASLTYDYFSFFSVNDFVFWGNSVLSSVVEYPYSKNIAPMIGEYNELGGNANNGFVSNGYAHAGLVGVFIYTVIFSAFVLLLEKFTEYFPLWFSVAITVIPIRSAIISSDLLTVILTHGLLLTLIFVLLFRFGKPSRQR</sequence>
<name>A0A5B0VJA0_9GAMM</name>
<accession>A0A5B0VJA0</accession>
<feature type="transmembrane region" description="Helical" evidence="1">
    <location>
        <begin position="51"/>
        <end position="71"/>
    </location>
</feature>
<evidence type="ECO:0000313" key="2">
    <source>
        <dbReference type="EMBL" id="KAA1174706.1"/>
    </source>
</evidence>
<keyword evidence="3" id="KW-1185">Reference proteome</keyword>
<feature type="transmembrane region" description="Helical" evidence="1">
    <location>
        <begin position="139"/>
        <end position="164"/>
    </location>
</feature>
<feature type="transmembrane region" description="Helical" evidence="1">
    <location>
        <begin position="101"/>
        <end position="118"/>
    </location>
</feature>
<evidence type="ECO:0000313" key="3">
    <source>
        <dbReference type="Proteomes" id="UP000323161"/>
    </source>
</evidence>
<evidence type="ECO:0000256" key="1">
    <source>
        <dbReference type="SAM" id="Phobius"/>
    </source>
</evidence>
<feature type="transmembrane region" description="Helical" evidence="1">
    <location>
        <begin position="212"/>
        <end position="228"/>
    </location>
</feature>
<keyword evidence="1" id="KW-1133">Transmembrane helix</keyword>
<feature type="transmembrane region" description="Helical" evidence="1">
    <location>
        <begin position="380"/>
        <end position="397"/>
    </location>
</feature>
<dbReference type="Proteomes" id="UP000323161">
    <property type="component" value="Unassembled WGS sequence"/>
</dbReference>
<dbReference type="AlphaFoldDB" id="A0A5B0VJA0"/>
<feature type="transmembrane region" description="Helical" evidence="1">
    <location>
        <begin position="12"/>
        <end position="39"/>
    </location>
</feature>
<feature type="transmembrane region" description="Helical" evidence="1">
    <location>
        <begin position="351"/>
        <end position="373"/>
    </location>
</feature>
<comment type="caution">
    <text evidence="2">The sequence shown here is derived from an EMBL/GenBank/DDBJ whole genome shotgun (WGS) entry which is preliminary data.</text>
</comment>
<feature type="transmembrane region" description="Helical" evidence="1">
    <location>
        <begin position="78"/>
        <end position="95"/>
    </location>
</feature>
<proteinExistence type="predicted"/>
<keyword evidence="1" id="KW-0472">Membrane</keyword>
<organism evidence="2 3">
    <name type="scientific">Marinobacter salinexigens</name>
    <dbReference type="NCBI Taxonomy" id="2919747"/>
    <lineage>
        <taxon>Bacteria</taxon>
        <taxon>Pseudomonadati</taxon>
        <taxon>Pseudomonadota</taxon>
        <taxon>Gammaproteobacteria</taxon>
        <taxon>Pseudomonadales</taxon>
        <taxon>Marinobacteraceae</taxon>
        <taxon>Marinobacter</taxon>
    </lineage>
</organism>
<reference evidence="2 3" key="1">
    <citation type="submission" date="2019-08" db="EMBL/GenBank/DDBJ databases">
        <title>Marinobacter ZYF650 sp. nov., a marine bacterium isolated from seawater of the Mariana trench.</title>
        <authorList>
            <person name="Ahmad W."/>
        </authorList>
    </citation>
    <scope>NUCLEOTIDE SEQUENCE [LARGE SCALE GENOMIC DNA]</scope>
    <source>
        <strain evidence="2 3">ZYF650</strain>
    </source>
</reference>
<feature type="transmembrane region" description="Helical" evidence="1">
    <location>
        <begin position="184"/>
        <end position="205"/>
    </location>
</feature>
<feature type="transmembrane region" description="Helical" evidence="1">
    <location>
        <begin position="255"/>
        <end position="275"/>
    </location>
</feature>
<gene>
    <name evidence="2" type="ORF">FWJ25_04765</name>
</gene>